<evidence type="ECO:0000313" key="27">
    <source>
        <dbReference type="EMBL" id="AIX34768.1"/>
    </source>
</evidence>
<dbReference type="EMBL" id="KJ019062">
    <property type="protein sequence ID" value="AIX22403.1"/>
    <property type="molecule type" value="Genomic_DNA"/>
</dbReference>
<dbReference type="EMBL" id="KJ019057">
    <property type="protein sequence ID" value="AIX21174.1"/>
    <property type="molecule type" value="Genomic_DNA"/>
</dbReference>
<dbReference type="Proteomes" id="UP000185343">
    <property type="component" value="Segment"/>
</dbReference>
<evidence type="ECO:0000313" key="18">
    <source>
        <dbReference type="EMBL" id="AIX24848.1"/>
    </source>
</evidence>
<dbReference type="Proteomes" id="UP000185384">
    <property type="component" value="Segment"/>
</dbReference>
<evidence type="ECO:0000313" key="9">
    <source>
        <dbReference type="EMBL" id="AIX18655.1"/>
    </source>
</evidence>
<evidence type="ECO:0000313" key="39">
    <source>
        <dbReference type="EMBL" id="AIX38501.1"/>
    </source>
</evidence>
<dbReference type="Proteomes" id="UP000185350">
    <property type="component" value="Segment"/>
</dbReference>
<dbReference type="Proteomes" id="UP000185376">
    <property type="component" value="Segment"/>
</dbReference>
<dbReference type="Proteomes" id="UP000185347">
    <property type="component" value="Segment"/>
</dbReference>
<evidence type="ECO:0000313" key="51">
    <source>
        <dbReference type="Proteomes" id="UP000185371"/>
    </source>
</evidence>
<dbReference type="EMBL" id="KJ019118">
    <property type="protein sequence ID" value="AIX35832.1"/>
    <property type="molecule type" value="Genomic_DNA"/>
</dbReference>
<evidence type="ECO:0000313" key="44">
    <source>
        <dbReference type="EMBL" id="AIX45906.1"/>
    </source>
</evidence>
<dbReference type="EMBL" id="KJ019070">
    <property type="protein sequence ID" value="AIX24194.1"/>
    <property type="molecule type" value="Genomic_DNA"/>
</dbReference>
<evidence type="ECO:0000313" key="32">
    <source>
        <dbReference type="EMBL" id="AIX36271.1"/>
    </source>
</evidence>
<evidence type="ECO:0000313" key="43">
    <source>
        <dbReference type="EMBL" id="AIX40650.1"/>
    </source>
</evidence>
<dbReference type="EMBL" id="KJ019078">
    <property type="protein sequence ID" value="AIX25931.1"/>
    <property type="molecule type" value="Genomic_DNA"/>
</dbReference>
<evidence type="ECO:0000313" key="38">
    <source>
        <dbReference type="EMBL" id="AIX38284.1"/>
    </source>
</evidence>
<dbReference type="Proteomes" id="UP000185355">
    <property type="component" value="Segment"/>
</dbReference>
<evidence type="ECO:0000313" key="5">
    <source>
        <dbReference type="EMBL" id="AIX15545.1"/>
    </source>
</evidence>
<evidence type="ECO:0000313" key="20">
    <source>
        <dbReference type="EMBL" id="AIX25284.1"/>
    </source>
</evidence>
<keyword evidence="50" id="KW-1185">Reference proteome</keyword>
<evidence type="ECO:0000313" key="10">
    <source>
        <dbReference type="EMBL" id="AIX18873.1"/>
    </source>
</evidence>
<dbReference type="Proteomes" id="UP000185371">
    <property type="component" value="Segment"/>
</dbReference>
<dbReference type="EMBL" id="KJ019121">
    <property type="protein sequence ID" value="AIX36488.1"/>
    <property type="molecule type" value="Genomic_DNA"/>
</dbReference>
<dbReference type="EMBL" id="KJ019047">
    <property type="protein sequence ID" value="AIX18873.1"/>
    <property type="molecule type" value="Genomic_DNA"/>
</dbReference>
<dbReference type="Proteomes" id="UP000185345">
    <property type="component" value="Segment"/>
</dbReference>
<dbReference type="Proteomes" id="UP000185354">
    <property type="component" value="Segment"/>
</dbReference>
<dbReference type="Proteomes" id="UP000185373">
    <property type="component" value="Segment"/>
</dbReference>
<protein>
    <submittedName>
        <fullName evidence="6">Base plate wedge subunit</fullName>
    </submittedName>
</protein>
<evidence type="ECO:0000313" key="50">
    <source>
        <dbReference type="Proteomes" id="UP000185365"/>
    </source>
</evidence>
<dbReference type="EMBL" id="KJ019029">
    <property type="protein sequence ID" value="AIX14900.1"/>
    <property type="molecule type" value="Genomic_DNA"/>
</dbReference>
<dbReference type="EMBL" id="KJ019164">
    <property type="protein sequence ID" value="AIX46768.1"/>
    <property type="molecule type" value="Genomic_DNA"/>
</dbReference>
<dbReference type="EMBL" id="KJ019031">
    <property type="protein sequence ID" value="AIX15327.1"/>
    <property type="molecule type" value="Genomic_DNA"/>
</dbReference>
<evidence type="ECO:0000313" key="2">
    <source>
        <dbReference type="EMBL" id="AIX14681.1"/>
    </source>
</evidence>
<evidence type="ECO:0000313" key="47">
    <source>
        <dbReference type="EMBL" id="AIX46985.1"/>
    </source>
</evidence>
<dbReference type="EMBL" id="KJ019048">
    <property type="protein sequence ID" value="AIX19092.1"/>
    <property type="molecule type" value="Genomic_DNA"/>
</dbReference>
<evidence type="ECO:0000313" key="37">
    <source>
        <dbReference type="EMBL" id="AIX37851.1"/>
    </source>
</evidence>
<evidence type="ECO:0000313" key="48">
    <source>
        <dbReference type="Proteomes" id="UP000033003"/>
    </source>
</evidence>
<dbReference type="KEGG" id="vg:24171480"/>
<dbReference type="Proteomes" id="UP000185358">
    <property type="component" value="Segment"/>
</dbReference>
<dbReference type="Proteomes" id="UP000185361">
    <property type="component" value="Segment"/>
</dbReference>
<dbReference type="OrthoDB" id="13602at10239"/>
<dbReference type="Proteomes" id="UP000185360">
    <property type="component" value="Genome"/>
</dbReference>
<evidence type="ECO:0000313" key="7">
    <source>
        <dbReference type="EMBL" id="AIX16191.1"/>
    </source>
</evidence>
<evidence type="ECO:0000313" key="40">
    <source>
        <dbReference type="EMBL" id="AIX38720.1"/>
    </source>
</evidence>
<dbReference type="EMBL" id="KJ019129">
    <property type="protein sequence ID" value="AIX38284.1"/>
    <property type="molecule type" value="Genomic_DNA"/>
</dbReference>
<evidence type="ECO:0000313" key="4">
    <source>
        <dbReference type="EMBL" id="AIX15327.1"/>
    </source>
</evidence>
<dbReference type="EMBL" id="KJ019032">
    <property type="protein sequence ID" value="AIX15545.1"/>
    <property type="molecule type" value="Genomic_DNA"/>
</dbReference>
<dbReference type="EMBL" id="KJ019162">
    <property type="protein sequence ID" value="AIX46343.1"/>
    <property type="molecule type" value="Genomic_DNA"/>
</dbReference>
<dbReference type="Proteomes" id="UP000185372">
    <property type="component" value="Genome"/>
</dbReference>
<gene>
    <name evidence="41" type="ORF">Syn7803C102_69</name>
    <name evidence="42" type="ORF">Syn7803C108_69</name>
    <name evidence="43" type="ORF">Syn7803C109_69</name>
    <name evidence="44" type="ORF">Syn7803C35_69</name>
    <name evidence="45" type="ORF">Syn7803C37_70</name>
    <name evidence="46" type="ORF">Syn7803C39_69</name>
    <name evidence="47" type="ORF">Syn7803C40_69</name>
    <name evidence="2" type="ORF">Syn7803C45_70</name>
    <name evidence="3" type="ORF">Syn7803C46_69</name>
    <name evidence="4" type="ORF">Syn7803C48_69</name>
    <name evidence="5" type="ORF">Syn7803C49_69</name>
    <name evidence="6" type="ORF">Syn7803C54_69</name>
    <name evidence="7" type="ORF">Syn7803C55_66</name>
    <name evidence="8" type="ORF">Syn7803C57_69</name>
    <name evidence="9" type="ORF">Syn7803C72_69</name>
    <name evidence="10" type="ORF">Syn7803C73_69</name>
    <name evidence="11" type="ORF">Syn7803C75_70</name>
    <name evidence="12" type="ORF">Syn7803C77_68</name>
    <name evidence="13" type="ORF">Syn7803C88_69</name>
    <name evidence="14" type="ORF">Syn7803C89_69</name>
    <name evidence="15" type="ORF">Syn7803C93_69</name>
    <name evidence="16" type="ORF">Syn7803US104_69</name>
    <name evidence="17" type="ORF">Syn7803US108_69</name>
    <name evidence="18" type="ORF">Syn7803US109_70</name>
    <name evidence="19" type="ORF">Syn7803US110_69</name>
    <name evidence="20" type="ORF">Syn7803US111_69</name>
    <name evidence="21" type="ORF">Syn7803US113_69</name>
    <name evidence="22" type="ORF">Syn7803US114_69</name>
    <name evidence="23" type="ORF">Syn7803US115_68</name>
    <name evidence="24" type="ORF">Syn7803US116_69</name>
    <name evidence="25" type="ORF">Syn7803US122_69</name>
    <name evidence="26" type="ORF">Syn7803US59_69</name>
    <name evidence="27" type="ORF">Syn7803US5_70</name>
    <name evidence="28" type="ORF">Syn7803US61_68</name>
    <name evidence="29" type="ORF">Syn7803US63_68</name>
    <name evidence="30" type="ORF">Syn7803US64_69</name>
    <name evidence="31" type="ORF">Syn7803US65_71</name>
    <name evidence="32" type="ORF">Syn7803US71_69</name>
    <name evidence="33" type="ORF">Syn7803US78_69</name>
    <name evidence="34" type="ORF">Syn7803US80_71</name>
    <name evidence="35" type="ORF">Syn7803US82_69</name>
    <name evidence="36" type="ORF">Syn7803US83_69</name>
    <name evidence="37" type="ORF">Syn7803US85_69</name>
    <name evidence="38" type="ORF">Syn7803US89_69</name>
    <name evidence="39" type="ORF">Syn7803US94_69</name>
    <name evidence="40" type="ORF">Syn7803US95_70</name>
</gene>
<dbReference type="Proteomes" id="UP000185344">
    <property type="component" value="Segment"/>
</dbReference>
<evidence type="ECO:0000313" key="36">
    <source>
        <dbReference type="EMBL" id="AIX37633.1"/>
    </source>
</evidence>
<dbReference type="Gene3D" id="3.10.450.40">
    <property type="match status" value="1"/>
</dbReference>
<dbReference type="EMBL" id="KJ019165">
    <property type="protein sequence ID" value="AIX46985.1"/>
    <property type="molecule type" value="Genomic_DNA"/>
</dbReference>
<dbReference type="EMBL" id="KJ019139">
    <property type="protein sequence ID" value="AIX40431.1"/>
    <property type="molecule type" value="Genomic_DNA"/>
</dbReference>
<dbReference type="EMBL" id="KJ019119">
    <property type="protein sequence ID" value="AIX36053.1"/>
    <property type="molecule type" value="Genomic_DNA"/>
</dbReference>
<evidence type="ECO:0000313" key="34">
    <source>
        <dbReference type="EMBL" id="AIX37197.1"/>
    </source>
</evidence>
<dbReference type="Proteomes" id="UP000185368">
    <property type="component" value="Segment"/>
</dbReference>
<dbReference type="EMBL" id="KJ019131">
    <property type="protein sequence ID" value="AIX38720.1"/>
    <property type="molecule type" value="Genomic_DNA"/>
</dbReference>
<evidence type="ECO:0000313" key="19">
    <source>
        <dbReference type="EMBL" id="AIX25065.1"/>
    </source>
</evidence>
<dbReference type="EMBL" id="KJ019079">
    <property type="protein sequence ID" value="AIX26148.1"/>
    <property type="molecule type" value="Genomic_DNA"/>
</dbReference>
<dbReference type="InterPro" id="IPR007048">
    <property type="entry name" value="IraD/Gp25-like"/>
</dbReference>
<evidence type="ECO:0000313" key="22">
    <source>
        <dbReference type="EMBL" id="AIX25931.1"/>
    </source>
</evidence>
<dbReference type="Proteomes" id="UP000220606">
    <property type="component" value="Segment"/>
</dbReference>
<dbReference type="EMBL" id="KJ019036">
    <property type="protein sequence ID" value="AIX16376.1"/>
    <property type="molecule type" value="Genomic_DNA"/>
</dbReference>
<evidence type="ECO:0000313" key="12">
    <source>
        <dbReference type="EMBL" id="AIX19525.1"/>
    </source>
</evidence>
<evidence type="ECO:0000313" key="21">
    <source>
        <dbReference type="EMBL" id="AIX25713.1"/>
    </source>
</evidence>
<dbReference type="EMBL" id="KJ019125">
    <property type="protein sequence ID" value="AIX37415.1"/>
    <property type="molecule type" value="Genomic_DNA"/>
</dbReference>
<evidence type="ECO:0000313" key="8">
    <source>
        <dbReference type="EMBL" id="AIX16376.1"/>
    </source>
</evidence>
<evidence type="ECO:0000313" key="29">
    <source>
        <dbReference type="EMBL" id="AIX35614.1"/>
    </source>
</evidence>
<evidence type="ECO:0000313" key="42">
    <source>
        <dbReference type="EMBL" id="AIX40431.1"/>
    </source>
</evidence>
<dbReference type="Proteomes" id="UP000185353">
    <property type="component" value="Segment"/>
</dbReference>
<dbReference type="Proteomes" id="UP000185357">
    <property type="component" value="Segment"/>
</dbReference>
<evidence type="ECO:0000313" key="14">
    <source>
        <dbReference type="EMBL" id="AIX21174.1"/>
    </source>
</evidence>
<dbReference type="Proteomes" id="UP000185366">
    <property type="component" value="Segment"/>
</dbReference>
<evidence type="ECO:0000313" key="31">
    <source>
        <dbReference type="EMBL" id="AIX36053.1"/>
    </source>
</evidence>
<dbReference type="EMBL" id="KJ019124">
    <property type="protein sequence ID" value="AIX37197.1"/>
    <property type="molecule type" value="Genomic_DNA"/>
</dbReference>
<evidence type="ECO:0000313" key="15">
    <source>
        <dbReference type="EMBL" id="AIX22403.1"/>
    </source>
</evidence>
<dbReference type="Proteomes" id="UP000185381">
    <property type="component" value="Genome"/>
</dbReference>
<dbReference type="EMBL" id="KJ019073">
    <property type="protein sequence ID" value="AIX24848.1"/>
    <property type="molecule type" value="Genomic_DNA"/>
</dbReference>
<evidence type="ECO:0000313" key="26">
    <source>
        <dbReference type="EMBL" id="AIX34548.1"/>
    </source>
</evidence>
<evidence type="ECO:0000313" key="11">
    <source>
        <dbReference type="EMBL" id="AIX19092.1"/>
    </source>
</evidence>
<dbReference type="EMBL" id="KJ019115">
    <property type="protein sequence ID" value="AIX35192.1"/>
    <property type="molecule type" value="Genomic_DNA"/>
</dbReference>
<dbReference type="Proteomes" id="UP000185383">
    <property type="component" value="Segment"/>
</dbReference>
<dbReference type="Proteomes" id="UP000185364">
    <property type="component" value="Segment"/>
</dbReference>
<dbReference type="Proteomes" id="UP000185356">
    <property type="component" value="Segment"/>
</dbReference>
<dbReference type="EMBL" id="KJ019075">
    <property type="protein sequence ID" value="AIX25284.1"/>
    <property type="molecule type" value="Genomic_DNA"/>
</dbReference>
<evidence type="ECO:0000313" key="41">
    <source>
        <dbReference type="EMBL" id="AIX39795.1"/>
    </source>
</evidence>
<evidence type="ECO:0000313" key="17">
    <source>
        <dbReference type="EMBL" id="AIX24629.1"/>
    </source>
</evidence>
<dbReference type="EMBL" id="KJ019056">
    <property type="protein sequence ID" value="AIX20957.1"/>
    <property type="molecule type" value="Genomic_DNA"/>
</dbReference>
<dbReference type="EMBL" id="KJ019072">
    <property type="protein sequence ID" value="AIX24629.1"/>
    <property type="molecule type" value="Genomic_DNA"/>
</dbReference>
<dbReference type="Proteomes" id="UP000185375">
    <property type="component" value="Segment"/>
</dbReference>
<dbReference type="Proteomes" id="UP000185385">
    <property type="component" value="Segment"/>
</dbReference>
<dbReference type="EMBL" id="KJ019077">
    <property type="protein sequence ID" value="AIX25713.1"/>
    <property type="molecule type" value="Genomic_DNA"/>
</dbReference>
<dbReference type="EMBL" id="KJ019120">
    <property type="protein sequence ID" value="AIX36271.1"/>
    <property type="molecule type" value="Genomic_DNA"/>
</dbReference>
<dbReference type="EMBL" id="KJ019117">
    <property type="protein sequence ID" value="AIX35614.1"/>
    <property type="molecule type" value="Genomic_DNA"/>
</dbReference>
<dbReference type="Proteomes" id="UP000185351">
    <property type="component" value="Segment"/>
</dbReference>
<evidence type="ECO:0000313" key="30">
    <source>
        <dbReference type="EMBL" id="AIX35832.1"/>
    </source>
</evidence>
<dbReference type="EMBL" id="KJ019074">
    <property type="protein sequence ID" value="AIX25065.1"/>
    <property type="molecule type" value="Genomic_DNA"/>
</dbReference>
<dbReference type="Proteomes" id="UP000185348">
    <property type="component" value="Segment"/>
</dbReference>
<dbReference type="EMBL" id="KJ019126">
    <property type="protein sequence ID" value="AIX37633.1"/>
    <property type="molecule type" value="Genomic_DNA"/>
</dbReference>
<dbReference type="RefSeq" id="YP_009133412.1">
    <property type="nucleotide sequence ID" value="NC_026923.1"/>
</dbReference>
<accession>A0A0E3ETF4</accession>
<dbReference type="Pfam" id="PF04965">
    <property type="entry name" value="GPW_gp25"/>
    <property type="match status" value="1"/>
</dbReference>
<dbReference type="Proteomes" id="UP000185362">
    <property type="component" value="Segment"/>
</dbReference>
<evidence type="ECO:0000313" key="25">
    <source>
        <dbReference type="EMBL" id="AIX27002.1"/>
    </source>
</evidence>
<evidence type="ECO:0000313" key="3">
    <source>
        <dbReference type="EMBL" id="AIX14900.1"/>
    </source>
</evidence>
<dbReference type="EMBL" id="KJ019160">
    <property type="protein sequence ID" value="AIX45906.1"/>
    <property type="molecule type" value="Genomic_DNA"/>
</dbReference>
<evidence type="ECO:0000313" key="46">
    <source>
        <dbReference type="EMBL" id="AIX46768.1"/>
    </source>
</evidence>
<reference evidence="48 49" key="1">
    <citation type="submission" date="2013-12" db="EMBL/GenBank/DDBJ databases">
        <title>Ecological redundancy of diverse viral populations within a natural community.</title>
        <authorList>
            <person name="Gregory A.C."/>
            <person name="LaButti K."/>
            <person name="Copeland A."/>
            <person name="Woyke T."/>
            <person name="Sullivan M.B."/>
        </authorList>
    </citation>
    <scope>NUCLEOTIDE SEQUENCE [LARGE SCALE GENOMIC DNA]</scope>
    <source>
        <strain evidence="41">Syn7803C102</strain>
        <strain evidence="42">Syn7803C108</strain>
        <strain evidence="43">Syn7803C109</strain>
        <strain evidence="44">Syn7803C35</strain>
        <strain evidence="45">Syn7803C37</strain>
        <strain evidence="46">Syn7803C39</strain>
        <strain evidence="47">Syn7803C40</strain>
        <strain evidence="2">Syn7803C45</strain>
        <strain evidence="3">Syn7803C46</strain>
        <strain evidence="4">Syn7803C48</strain>
        <strain evidence="5">Syn7803C49</strain>
        <strain evidence="6">Syn7803C54</strain>
        <strain evidence="7">Syn7803C55</strain>
        <strain evidence="8">Syn7803C57</strain>
        <strain evidence="9">Syn7803C72</strain>
        <strain evidence="10">Syn7803C73</strain>
        <strain evidence="11">Syn7803C75</strain>
        <strain evidence="12">Syn7803C77</strain>
        <strain evidence="13">Syn7803C88</strain>
        <strain evidence="14">Syn7803C89</strain>
        <strain evidence="15">Syn7803C93</strain>
        <strain evidence="16">Syn7803US104</strain>
        <strain evidence="17">Syn7803US108</strain>
        <strain evidence="18">Syn7803US109</strain>
        <strain evidence="19">Syn7803US110</strain>
        <strain evidence="20">Syn7803US111</strain>
        <strain evidence="21">Syn7803US113</strain>
        <strain evidence="22">Syn7803US114</strain>
        <strain evidence="23">Syn7803US115</strain>
        <strain evidence="24">Syn7803US116</strain>
        <strain evidence="25">Syn7803US122</strain>
        <strain evidence="27">Syn7803US5</strain>
        <strain evidence="26">Syn7803US59</strain>
        <strain evidence="28">Syn7803US61</strain>
        <strain evidence="29">Syn7803US63</strain>
        <strain evidence="30">Syn7803US64</strain>
        <strain evidence="31">Syn7803US65</strain>
        <strain evidence="32">Syn7803US71</strain>
        <strain evidence="33">Syn7803US78</strain>
        <strain evidence="34">Syn7803US80</strain>
        <strain evidence="35">Syn7803US82</strain>
        <strain evidence="36">Syn7803US83</strain>
        <strain evidence="37">Syn7803US85</strain>
        <strain evidence="38">Syn7803US89</strain>
        <strain evidence="39">Syn7803US94</strain>
        <strain evidence="40">Syn7803US95</strain>
    </source>
</reference>
<evidence type="ECO:0000313" key="6">
    <source>
        <dbReference type="EMBL" id="AIX15974.1"/>
    </source>
</evidence>
<dbReference type="Proteomes" id="UP000185363">
    <property type="component" value="Segment"/>
</dbReference>
<dbReference type="EMBL" id="KJ019113">
    <property type="protein sequence ID" value="AIX34768.1"/>
    <property type="molecule type" value="Genomic_DNA"/>
</dbReference>
<evidence type="ECO:0000313" key="49">
    <source>
        <dbReference type="Proteomes" id="UP000185343"/>
    </source>
</evidence>
<feature type="domain" description="IraD/Gp25-like" evidence="1">
    <location>
        <begin position="38"/>
        <end position="126"/>
    </location>
</feature>
<dbReference type="EMBL" id="KJ019136">
    <property type="protein sequence ID" value="AIX39795.1"/>
    <property type="molecule type" value="Genomic_DNA"/>
</dbReference>
<dbReference type="Proteomes" id="UP000185352">
    <property type="component" value="Segment"/>
</dbReference>
<dbReference type="EMBL" id="KJ019127">
    <property type="protein sequence ID" value="AIX37851.1"/>
    <property type="molecule type" value="Genomic_DNA"/>
</dbReference>
<evidence type="ECO:0000313" key="16">
    <source>
        <dbReference type="EMBL" id="AIX24194.1"/>
    </source>
</evidence>
<dbReference type="Proteomes" id="UP000185346">
    <property type="component" value="Segment"/>
</dbReference>
<dbReference type="EMBL" id="KJ019080">
    <property type="protein sequence ID" value="AIX26366.1"/>
    <property type="molecule type" value="Genomic_DNA"/>
</dbReference>
<dbReference type="EMBL" id="KJ019130">
    <property type="protein sequence ID" value="AIX38501.1"/>
    <property type="molecule type" value="Genomic_DNA"/>
</dbReference>
<dbReference type="Proteomes" id="UP000185382">
    <property type="component" value="Segment"/>
</dbReference>
<proteinExistence type="predicted"/>
<evidence type="ECO:0000313" key="13">
    <source>
        <dbReference type="EMBL" id="AIX20957.1"/>
    </source>
</evidence>
<dbReference type="Proteomes" id="UP000185369">
    <property type="component" value="Segment"/>
</dbReference>
<dbReference type="EMBL" id="KJ019083">
    <property type="protein sequence ID" value="AIX27002.1"/>
    <property type="molecule type" value="Genomic_DNA"/>
</dbReference>
<dbReference type="EMBL" id="KJ019050">
    <property type="protein sequence ID" value="AIX19525.1"/>
    <property type="molecule type" value="Genomic_DNA"/>
</dbReference>
<dbReference type="EMBL" id="KJ019140">
    <property type="protein sequence ID" value="AIX40650.1"/>
    <property type="molecule type" value="Genomic_DNA"/>
</dbReference>
<dbReference type="Proteomes" id="UP000185378">
    <property type="component" value="Segment"/>
</dbReference>
<dbReference type="Proteomes" id="UP000033003">
    <property type="component" value="Segment"/>
</dbReference>
<evidence type="ECO:0000313" key="23">
    <source>
        <dbReference type="EMBL" id="AIX26148.1"/>
    </source>
</evidence>
<dbReference type="SUPFAM" id="SSF160719">
    <property type="entry name" value="gpW/gp25-like"/>
    <property type="match status" value="1"/>
</dbReference>
<dbReference type="EMBL" id="KJ019035">
    <property type="protein sequence ID" value="AIX16191.1"/>
    <property type="molecule type" value="Genomic_DNA"/>
</dbReference>
<dbReference type="EMBL" id="KJ019028">
    <property type="protein sequence ID" value="AIX14681.1"/>
    <property type="molecule type" value="Genomic_DNA"/>
</dbReference>
<dbReference type="Proteomes" id="UP000185377">
    <property type="component" value="Segment"/>
</dbReference>
<evidence type="ECO:0000313" key="45">
    <source>
        <dbReference type="EMBL" id="AIX46343.1"/>
    </source>
</evidence>
<sequence>MAIKPITSRNLKVSRNFKDLANSFLRNPVTKDLTVLSNQQAIKQAMKNLVLTSPGEKLFQPDVGSKVYELLFEPLDPFTIDTLKDEIVDTLLNYEPRIEVINVEITAENDMHELRVDVEYRIVGQPLVQTIDFILERAQ</sequence>
<evidence type="ECO:0000259" key="1">
    <source>
        <dbReference type="Pfam" id="PF04965"/>
    </source>
</evidence>
<evidence type="ECO:0000313" key="33">
    <source>
        <dbReference type="EMBL" id="AIX36488.1"/>
    </source>
</evidence>
<dbReference type="Proteomes" id="UP000185370">
    <property type="component" value="Segment"/>
</dbReference>
<name>A0A0E3ETF4_9CAUD</name>
<dbReference type="Proteomes" id="UP000185374">
    <property type="component" value="Segment"/>
</dbReference>
<dbReference type="Proteomes" id="UP000185367">
    <property type="component" value="Segment"/>
</dbReference>
<dbReference type="EMBL" id="KJ019034">
    <property type="protein sequence ID" value="AIX15974.1"/>
    <property type="molecule type" value="Genomic_DNA"/>
</dbReference>
<dbReference type="Proteomes" id="UP000185379">
    <property type="component" value="Segment"/>
</dbReference>
<dbReference type="EMBL" id="KJ019112">
    <property type="protein sequence ID" value="AIX34548.1"/>
    <property type="molecule type" value="Genomic_DNA"/>
</dbReference>
<evidence type="ECO:0000313" key="35">
    <source>
        <dbReference type="EMBL" id="AIX37415.1"/>
    </source>
</evidence>
<dbReference type="Proteomes" id="UP000185380">
    <property type="component" value="Segment"/>
</dbReference>
<evidence type="ECO:0000313" key="28">
    <source>
        <dbReference type="EMBL" id="AIX35192.1"/>
    </source>
</evidence>
<evidence type="ECO:0000313" key="24">
    <source>
        <dbReference type="EMBL" id="AIX26366.1"/>
    </source>
</evidence>
<dbReference type="Proteomes" id="UP000185365">
    <property type="component" value="Segment"/>
</dbReference>
<organism evidence="6 51">
    <name type="scientific">Synechococcus phage ACG-2014d</name>
    <dbReference type="NCBI Taxonomy" id="1493509"/>
    <lineage>
        <taxon>Viruses</taxon>
        <taxon>Duplodnaviria</taxon>
        <taxon>Heunggongvirae</taxon>
        <taxon>Uroviricota</taxon>
        <taxon>Caudoviricetes</taxon>
        <taxon>Pantevenvirales</taxon>
        <taxon>Kyanoviridae</taxon>
        <taxon>Lowelvirus</taxon>
        <taxon>Lowelvirus tuscon4d</taxon>
    </lineage>
</organism>
<dbReference type="Proteomes" id="UP000185349">
    <property type="component" value="Segment"/>
</dbReference>
<dbReference type="Proteomes" id="UP000185386">
    <property type="component" value="Segment"/>
</dbReference>
<dbReference type="EMBL" id="KJ019046">
    <property type="protein sequence ID" value="AIX18655.1"/>
    <property type="molecule type" value="Genomic_DNA"/>
</dbReference>
<dbReference type="Proteomes" id="UP000185359">
    <property type="component" value="Segment"/>
</dbReference>
<dbReference type="GeneID" id="24171480"/>